<gene>
    <name evidence="1" type="ORF">VNO77_34207</name>
</gene>
<evidence type="ECO:0000313" key="2">
    <source>
        <dbReference type="Proteomes" id="UP001367508"/>
    </source>
</evidence>
<organism evidence="1 2">
    <name type="scientific">Canavalia gladiata</name>
    <name type="common">Sword bean</name>
    <name type="synonym">Dolichos gladiatus</name>
    <dbReference type="NCBI Taxonomy" id="3824"/>
    <lineage>
        <taxon>Eukaryota</taxon>
        <taxon>Viridiplantae</taxon>
        <taxon>Streptophyta</taxon>
        <taxon>Embryophyta</taxon>
        <taxon>Tracheophyta</taxon>
        <taxon>Spermatophyta</taxon>
        <taxon>Magnoliopsida</taxon>
        <taxon>eudicotyledons</taxon>
        <taxon>Gunneridae</taxon>
        <taxon>Pentapetalae</taxon>
        <taxon>rosids</taxon>
        <taxon>fabids</taxon>
        <taxon>Fabales</taxon>
        <taxon>Fabaceae</taxon>
        <taxon>Papilionoideae</taxon>
        <taxon>50 kb inversion clade</taxon>
        <taxon>NPAAA clade</taxon>
        <taxon>indigoferoid/millettioid clade</taxon>
        <taxon>Phaseoleae</taxon>
        <taxon>Canavalia</taxon>
    </lineage>
</organism>
<keyword evidence="2" id="KW-1185">Reference proteome</keyword>
<proteinExistence type="predicted"/>
<protein>
    <submittedName>
        <fullName evidence="1">Uncharacterized protein</fullName>
    </submittedName>
</protein>
<dbReference type="Proteomes" id="UP001367508">
    <property type="component" value="Unassembled WGS sequence"/>
</dbReference>
<dbReference type="EMBL" id="JAYMYQ010000008">
    <property type="protein sequence ID" value="KAK7315641.1"/>
    <property type="molecule type" value="Genomic_DNA"/>
</dbReference>
<sequence length="94" mass="10971">MSTMPRRPKLNYLEGPFLDGDHHVTSYVVTSHRSLKVVQHGMLSPGQSRIRLCDLCQWQQETLQQNWHIPPIETQRKRLILGAIEERSQLPEDL</sequence>
<reference evidence="1 2" key="1">
    <citation type="submission" date="2024-01" db="EMBL/GenBank/DDBJ databases">
        <title>The genomes of 5 underutilized Papilionoideae crops provide insights into root nodulation and disease resistanc.</title>
        <authorList>
            <person name="Jiang F."/>
        </authorList>
    </citation>
    <scope>NUCLEOTIDE SEQUENCE [LARGE SCALE GENOMIC DNA]</scope>
    <source>
        <strain evidence="1">LVBAO_FW01</strain>
        <tissue evidence="1">Leaves</tissue>
    </source>
</reference>
<evidence type="ECO:0000313" key="1">
    <source>
        <dbReference type="EMBL" id="KAK7315641.1"/>
    </source>
</evidence>
<comment type="caution">
    <text evidence="1">The sequence shown here is derived from an EMBL/GenBank/DDBJ whole genome shotgun (WGS) entry which is preliminary data.</text>
</comment>
<accession>A0AAN9KFT2</accession>
<name>A0AAN9KFT2_CANGL</name>
<dbReference type="AlphaFoldDB" id="A0AAN9KFT2"/>